<dbReference type="RefSeq" id="WP_150903014.1">
    <property type="nucleotide sequence ID" value="NZ_VTWT01000003.1"/>
</dbReference>
<organism evidence="2 3">
    <name type="scientific">Adhaeribacter soli</name>
    <dbReference type="NCBI Taxonomy" id="2607655"/>
    <lineage>
        <taxon>Bacteria</taxon>
        <taxon>Pseudomonadati</taxon>
        <taxon>Bacteroidota</taxon>
        <taxon>Cytophagia</taxon>
        <taxon>Cytophagales</taxon>
        <taxon>Hymenobacteraceae</taxon>
        <taxon>Adhaeribacter</taxon>
    </lineage>
</organism>
<dbReference type="Pfam" id="PF02469">
    <property type="entry name" value="Fasciclin"/>
    <property type="match status" value="1"/>
</dbReference>
<dbReference type="EMBL" id="VTWT01000003">
    <property type="protein sequence ID" value="KAA9339989.1"/>
    <property type="molecule type" value="Genomic_DNA"/>
</dbReference>
<name>A0A5N1J4I6_9BACT</name>
<evidence type="ECO:0000313" key="3">
    <source>
        <dbReference type="Proteomes" id="UP000326570"/>
    </source>
</evidence>
<dbReference type="InterPro" id="IPR000782">
    <property type="entry name" value="FAS1_domain"/>
</dbReference>
<protein>
    <recommendedName>
        <fullName evidence="1">FAS1 domain-containing protein</fullName>
    </recommendedName>
</protein>
<dbReference type="InterPro" id="IPR036378">
    <property type="entry name" value="FAS1_dom_sf"/>
</dbReference>
<sequence>MTLGGKEVTVFRKGNQVLINGVKITQADNVARNGVMHTVNNWLVAPVL</sequence>
<evidence type="ECO:0000313" key="2">
    <source>
        <dbReference type="EMBL" id="KAA9339989.1"/>
    </source>
</evidence>
<accession>A0A5N1J4I6</accession>
<dbReference type="Gene3D" id="2.30.180.10">
    <property type="entry name" value="FAS1 domain"/>
    <property type="match status" value="1"/>
</dbReference>
<feature type="domain" description="FAS1" evidence="1">
    <location>
        <begin position="1"/>
        <end position="43"/>
    </location>
</feature>
<evidence type="ECO:0000259" key="1">
    <source>
        <dbReference type="PROSITE" id="PS50213"/>
    </source>
</evidence>
<dbReference type="Proteomes" id="UP000326570">
    <property type="component" value="Unassembled WGS sequence"/>
</dbReference>
<dbReference type="SUPFAM" id="SSF82153">
    <property type="entry name" value="FAS1 domain"/>
    <property type="match status" value="1"/>
</dbReference>
<dbReference type="AlphaFoldDB" id="A0A5N1J4I6"/>
<comment type="caution">
    <text evidence="2">The sequence shown here is derived from an EMBL/GenBank/DDBJ whole genome shotgun (WGS) entry which is preliminary data.</text>
</comment>
<keyword evidence="3" id="KW-1185">Reference proteome</keyword>
<reference evidence="2 3" key="1">
    <citation type="submission" date="2019-09" db="EMBL/GenBank/DDBJ databases">
        <title>Genome sequence of Adhaeribacter sp. M2.</title>
        <authorList>
            <person name="Srinivasan S."/>
        </authorList>
    </citation>
    <scope>NUCLEOTIDE SEQUENCE [LARGE SCALE GENOMIC DNA]</scope>
    <source>
        <strain evidence="2 3">M2</strain>
    </source>
</reference>
<proteinExistence type="predicted"/>
<gene>
    <name evidence="2" type="ORF">F0P94_06465</name>
</gene>
<dbReference type="PROSITE" id="PS50213">
    <property type="entry name" value="FAS1"/>
    <property type="match status" value="1"/>
</dbReference>